<dbReference type="AlphaFoldDB" id="A0A9W7C6F2"/>
<keyword evidence="2" id="KW-1185">Reference proteome</keyword>
<proteinExistence type="predicted"/>
<dbReference type="Proteomes" id="UP001165122">
    <property type="component" value="Unassembled WGS sequence"/>
</dbReference>
<gene>
    <name evidence="1" type="ORF">TrLO_g6923</name>
</gene>
<dbReference type="EMBL" id="BRXW01000002">
    <property type="protein sequence ID" value="GMH99023.1"/>
    <property type="molecule type" value="Genomic_DNA"/>
</dbReference>
<accession>A0A9W7C6F2</accession>
<comment type="caution">
    <text evidence="1">The sequence shown here is derived from an EMBL/GenBank/DDBJ whole genome shotgun (WGS) entry which is preliminary data.</text>
</comment>
<evidence type="ECO:0000313" key="1">
    <source>
        <dbReference type="EMBL" id="GMH99023.1"/>
    </source>
</evidence>
<organism evidence="1 2">
    <name type="scientific">Triparma laevis f. longispina</name>
    <dbReference type="NCBI Taxonomy" id="1714387"/>
    <lineage>
        <taxon>Eukaryota</taxon>
        <taxon>Sar</taxon>
        <taxon>Stramenopiles</taxon>
        <taxon>Ochrophyta</taxon>
        <taxon>Bolidophyceae</taxon>
        <taxon>Parmales</taxon>
        <taxon>Triparmaceae</taxon>
        <taxon>Triparma</taxon>
    </lineage>
</organism>
<sequence>MLEFLTVDEMKTCDHTEADIQAVIDEKKATLGEKQEHHGRHCRLHATFNELKGFYGDQAKRLGNIAVVMNKYKTTDCEHYGIDNSN</sequence>
<name>A0A9W7C6F2_9STRA</name>
<protein>
    <submittedName>
        <fullName evidence="1">Uncharacterized protein</fullName>
    </submittedName>
</protein>
<reference evidence="2" key="1">
    <citation type="journal article" date="2023" name="Commun. Biol.">
        <title>Genome analysis of Parmales, the sister group of diatoms, reveals the evolutionary specialization of diatoms from phago-mixotrophs to photoautotrophs.</title>
        <authorList>
            <person name="Ban H."/>
            <person name="Sato S."/>
            <person name="Yoshikawa S."/>
            <person name="Yamada K."/>
            <person name="Nakamura Y."/>
            <person name="Ichinomiya M."/>
            <person name="Sato N."/>
            <person name="Blanc-Mathieu R."/>
            <person name="Endo H."/>
            <person name="Kuwata A."/>
            <person name="Ogata H."/>
        </authorList>
    </citation>
    <scope>NUCLEOTIDE SEQUENCE [LARGE SCALE GENOMIC DNA]</scope>
    <source>
        <strain evidence="2">NIES 3700</strain>
    </source>
</reference>
<evidence type="ECO:0000313" key="2">
    <source>
        <dbReference type="Proteomes" id="UP001165122"/>
    </source>
</evidence>